<evidence type="ECO:0000259" key="9">
    <source>
        <dbReference type="PROSITE" id="PS50071"/>
    </source>
</evidence>
<dbReference type="PROSITE" id="PS50071">
    <property type="entry name" value="HOMEOBOX_2"/>
    <property type="match status" value="1"/>
</dbReference>
<reference evidence="10" key="2">
    <citation type="journal article" date="2023" name="Proc. Natl. Acad. Sci. U.S.A.">
        <title>A global phylogenomic analysis of the shiitake genus Lentinula.</title>
        <authorList>
            <person name="Sierra-Patev S."/>
            <person name="Min B."/>
            <person name="Naranjo-Ortiz M."/>
            <person name="Looney B."/>
            <person name="Konkel Z."/>
            <person name="Slot J.C."/>
            <person name="Sakamoto Y."/>
            <person name="Steenwyk J.L."/>
            <person name="Rokas A."/>
            <person name="Carro J."/>
            <person name="Camarero S."/>
            <person name="Ferreira P."/>
            <person name="Molpeceres G."/>
            <person name="Ruiz-Duenas F.J."/>
            <person name="Serrano A."/>
            <person name="Henrissat B."/>
            <person name="Drula E."/>
            <person name="Hughes K.W."/>
            <person name="Mata J.L."/>
            <person name="Ishikawa N.K."/>
            <person name="Vargas-Isla R."/>
            <person name="Ushijima S."/>
            <person name="Smith C.A."/>
            <person name="Donoghue J."/>
            <person name="Ahrendt S."/>
            <person name="Andreopoulos W."/>
            <person name="He G."/>
            <person name="LaButti K."/>
            <person name="Lipzen A."/>
            <person name="Ng V."/>
            <person name="Riley R."/>
            <person name="Sandor L."/>
            <person name="Barry K."/>
            <person name="Martinez A.T."/>
            <person name="Xiao Y."/>
            <person name="Gibbons J.G."/>
            <person name="Terashima K."/>
            <person name="Grigoriev I.V."/>
            <person name="Hibbett D."/>
        </authorList>
    </citation>
    <scope>NUCLEOTIDE SEQUENCE</scope>
    <source>
        <strain evidence="10">Sp2 HRB7682 ss15</strain>
    </source>
</reference>
<dbReference type="SMART" id="SM00389">
    <property type="entry name" value="HOX"/>
    <property type="match status" value="1"/>
</dbReference>
<proteinExistence type="predicted"/>
<feature type="compositionally biased region" description="Low complexity" evidence="8">
    <location>
        <begin position="9"/>
        <end position="20"/>
    </location>
</feature>
<feature type="region of interest" description="Disordered" evidence="8">
    <location>
        <begin position="470"/>
        <end position="495"/>
    </location>
</feature>
<dbReference type="Pfam" id="PF00046">
    <property type="entry name" value="Homeodomain"/>
    <property type="match status" value="1"/>
</dbReference>
<gene>
    <name evidence="10" type="ORF">C8J55DRAFT_561674</name>
</gene>
<dbReference type="AlphaFoldDB" id="A0A9W9A8J0"/>
<feature type="compositionally biased region" description="Polar residues" evidence="8">
    <location>
        <begin position="476"/>
        <end position="495"/>
    </location>
</feature>
<sequence length="665" mass="71402">MLPRAFPTSHSLSSSIPSSLLYRPPQARQFSQSSYPLPMDPSAVDFRAFYPYTPNEVKHRKRTTNAQLKILESVFKRDTKPNAALRNELAAQLDMTARGVQVWFQNRRAKEKNKAGKSAAAIAKDIDEPRESIGPIESILLPQSTFPCDLPELGETSSQESSPTGTSPPQLHVSIDPSIPSWQSSPLATPEDPRLSGELDMCFIRRGSLPVDAFYNDDGSAVGPPSVGHLDPFARRRSVDASLHRLAANPYAHLARAKNSVLAGSRFPGHVNSPFSLSRSSSASSDFTNHSPMPPHQGGMHVRHSSVDSRSYRLSPHGVTISPSPSPMSAYHSSTIRSSLPDTRLVAFSTRPIYSPLPGPLPSPDYSFGVASSMPSLASPDSERNSPDHSHGLLFQREDLDTEDDASYDGYSRFGSITSIGTSDSSNSAYYSDVGNCVDPLSGVELGDASHQQHRRGSSGHFVGLMSDLTVGGLSRPSQQHTSSASAPSEGSVTVTPIPVSVGSLSLEGDVTSTYPSPSSTISPGNSSPAERNGSAPSSLSTELLHTWQNESDVNHLSTYTPSQPLQRHNNSPAVKSEGPFYLADNRYPPIALPSASIEFASNEYQFVAHQSSQDGADFGGSTSVAESYPVGVDAIGHEHFTNHGHNGSRDPNYNNFEDGSASFM</sequence>
<dbReference type="GO" id="GO:0030154">
    <property type="term" value="P:cell differentiation"/>
    <property type="evidence" value="ECO:0007669"/>
    <property type="project" value="TreeGrafter"/>
</dbReference>
<dbReference type="PANTHER" id="PTHR24324">
    <property type="entry name" value="HOMEOBOX PROTEIN HHEX"/>
    <property type="match status" value="1"/>
</dbReference>
<dbReference type="Proteomes" id="UP001150238">
    <property type="component" value="Unassembled WGS sequence"/>
</dbReference>
<feature type="compositionally biased region" description="Low complexity" evidence="8">
    <location>
        <begin position="512"/>
        <end position="529"/>
    </location>
</feature>
<feature type="region of interest" description="Disordered" evidence="8">
    <location>
        <begin position="640"/>
        <end position="665"/>
    </location>
</feature>
<dbReference type="EMBL" id="JANVFS010000019">
    <property type="protein sequence ID" value="KAJ4477024.1"/>
    <property type="molecule type" value="Genomic_DNA"/>
</dbReference>
<feature type="domain" description="Homeobox" evidence="9">
    <location>
        <begin position="54"/>
        <end position="114"/>
    </location>
</feature>
<dbReference type="FunFam" id="1.10.10.60:FF:000020">
    <property type="entry name" value="Ceramide synthase 5"/>
    <property type="match status" value="1"/>
</dbReference>
<evidence type="ECO:0000256" key="3">
    <source>
        <dbReference type="ARBA" id="ARBA00023125"/>
    </source>
</evidence>
<keyword evidence="5 6" id="KW-0539">Nucleus</keyword>
<dbReference type="InterPro" id="IPR009057">
    <property type="entry name" value="Homeodomain-like_sf"/>
</dbReference>
<feature type="region of interest" description="Disordered" evidence="8">
    <location>
        <begin position="1"/>
        <end position="20"/>
    </location>
</feature>
<dbReference type="Gene3D" id="1.10.10.60">
    <property type="entry name" value="Homeodomain-like"/>
    <property type="match status" value="1"/>
</dbReference>
<reference evidence="10" key="1">
    <citation type="submission" date="2022-08" db="EMBL/GenBank/DDBJ databases">
        <authorList>
            <consortium name="DOE Joint Genome Institute"/>
            <person name="Min B."/>
            <person name="Riley R."/>
            <person name="Sierra-Patev S."/>
            <person name="Naranjo-Ortiz M."/>
            <person name="Looney B."/>
            <person name="Konkel Z."/>
            <person name="Slot J.C."/>
            <person name="Sakamoto Y."/>
            <person name="Steenwyk J.L."/>
            <person name="Rokas A."/>
            <person name="Carro J."/>
            <person name="Camarero S."/>
            <person name="Ferreira P."/>
            <person name="Molpeceres G."/>
            <person name="Ruiz-Duenas F.J."/>
            <person name="Serrano A."/>
            <person name="Henrissat B."/>
            <person name="Drula E."/>
            <person name="Hughes K.W."/>
            <person name="Mata J.L."/>
            <person name="Ishikawa N.K."/>
            <person name="Vargas-Isla R."/>
            <person name="Ushijima S."/>
            <person name="Smith C.A."/>
            <person name="Ahrendt S."/>
            <person name="Andreopoulos W."/>
            <person name="He G."/>
            <person name="Labutti K."/>
            <person name="Lipzen A."/>
            <person name="Ng V."/>
            <person name="Sandor L."/>
            <person name="Barry K."/>
            <person name="Martinez A.T."/>
            <person name="Xiao Y."/>
            <person name="Gibbons J.G."/>
            <person name="Terashima K."/>
            <person name="Hibbett D.S."/>
            <person name="Grigoriev I.V."/>
        </authorList>
    </citation>
    <scope>NUCLEOTIDE SEQUENCE</scope>
    <source>
        <strain evidence="10">Sp2 HRB7682 ss15</strain>
    </source>
</reference>
<dbReference type="CDD" id="cd00086">
    <property type="entry name" value="homeodomain"/>
    <property type="match status" value="1"/>
</dbReference>
<evidence type="ECO:0000256" key="5">
    <source>
        <dbReference type="ARBA" id="ARBA00023242"/>
    </source>
</evidence>
<dbReference type="InterPro" id="IPR051000">
    <property type="entry name" value="Homeobox_DNA-bind_prot"/>
</dbReference>
<feature type="compositionally biased region" description="Basic and acidic residues" evidence="8">
    <location>
        <begin position="381"/>
        <end position="399"/>
    </location>
</feature>
<evidence type="ECO:0000256" key="7">
    <source>
        <dbReference type="RuleBase" id="RU000682"/>
    </source>
</evidence>
<organism evidence="10 11">
    <name type="scientific">Lentinula lateritia</name>
    <dbReference type="NCBI Taxonomy" id="40482"/>
    <lineage>
        <taxon>Eukaryota</taxon>
        <taxon>Fungi</taxon>
        <taxon>Dikarya</taxon>
        <taxon>Basidiomycota</taxon>
        <taxon>Agaricomycotina</taxon>
        <taxon>Agaricomycetes</taxon>
        <taxon>Agaricomycetidae</taxon>
        <taxon>Agaricales</taxon>
        <taxon>Marasmiineae</taxon>
        <taxon>Omphalotaceae</taxon>
        <taxon>Lentinula</taxon>
    </lineage>
</organism>
<feature type="region of interest" description="Disordered" evidence="8">
    <location>
        <begin position="149"/>
        <end position="193"/>
    </location>
</feature>
<dbReference type="InterPro" id="IPR017970">
    <property type="entry name" value="Homeobox_CS"/>
</dbReference>
<dbReference type="PANTHER" id="PTHR24324:SF9">
    <property type="entry name" value="HOMEOBOX DOMAIN-CONTAINING PROTEIN"/>
    <property type="match status" value="1"/>
</dbReference>
<dbReference type="GO" id="GO:0005789">
    <property type="term" value="C:endoplasmic reticulum membrane"/>
    <property type="evidence" value="ECO:0007669"/>
    <property type="project" value="UniProtKB-SubCell"/>
</dbReference>
<evidence type="ECO:0000256" key="6">
    <source>
        <dbReference type="PROSITE-ProRule" id="PRU00108"/>
    </source>
</evidence>
<comment type="subcellular location">
    <subcellularLocation>
        <location evidence="1">Endomembrane system</location>
        <topology evidence="1">Multi-pass membrane protein</topology>
    </subcellularLocation>
    <subcellularLocation>
        <location evidence="2">Endoplasmic reticulum membrane</location>
    </subcellularLocation>
    <subcellularLocation>
        <location evidence="6 7">Nucleus</location>
    </subcellularLocation>
</comment>
<keyword evidence="4 6" id="KW-0371">Homeobox</keyword>
<feature type="DNA-binding region" description="Homeobox" evidence="6">
    <location>
        <begin position="56"/>
        <end position="115"/>
    </location>
</feature>
<feature type="compositionally biased region" description="Polar residues" evidence="8">
    <location>
        <begin position="644"/>
        <end position="665"/>
    </location>
</feature>
<evidence type="ECO:0000256" key="1">
    <source>
        <dbReference type="ARBA" id="ARBA00004127"/>
    </source>
</evidence>
<dbReference type="SUPFAM" id="SSF46689">
    <property type="entry name" value="Homeodomain-like"/>
    <property type="match status" value="1"/>
</dbReference>
<feature type="region of interest" description="Disordered" evidence="8">
    <location>
        <begin position="372"/>
        <end position="406"/>
    </location>
</feature>
<comment type="caution">
    <text evidence="10">The sequence shown here is derived from an EMBL/GenBank/DDBJ whole genome shotgun (WGS) entry which is preliminary data.</text>
</comment>
<feature type="compositionally biased region" description="Polar residues" evidence="8">
    <location>
        <begin position="155"/>
        <end position="169"/>
    </location>
</feature>
<dbReference type="PROSITE" id="PS00027">
    <property type="entry name" value="HOMEOBOX_1"/>
    <property type="match status" value="1"/>
</dbReference>
<evidence type="ECO:0000256" key="2">
    <source>
        <dbReference type="ARBA" id="ARBA00004586"/>
    </source>
</evidence>
<evidence type="ECO:0000313" key="10">
    <source>
        <dbReference type="EMBL" id="KAJ4477024.1"/>
    </source>
</evidence>
<dbReference type="GO" id="GO:0000978">
    <property type="term" value="F:RNA polymerase II cis-regulatory region sequence-specific DNA binding"/>
    <property type="evidence" value="ECO:0007669"/>
    <property type="project" value="TreeGrafter"/>
</dbReference>
<dbReference type="GO" id="GO:0000981">
    <property type="term" value="F:DNA-binding transcription factor activity, RNA polymerase II-specific"/>
    <property type="evidence" value="ECO:0007669"/>
    <property type="project" value="InterPro"/>
</dbReference>
<dbReference type="InterPro" id="IPR001356">
    <property type="entry name" value="HD"/>
</dbReference>
<evidence type="ECO:0000313" key="11">
    <source>
        <dbReference type="Proteomes" id="UP001150238"/>
    </source>
</evidence>
<protein>
    <recommendedName>
        <fullName evidence="9">Homeobox domain-containing protein</fullName>
    </recommendedName>
</protein>
<accession>A0A9W9A8J0</accession>
<name>A0A9W9A8J0_9AGAR</name>
<evidence type="ECO:0000256" key="4">
    <source>
        <dbReference type="ARBA" id="ARBA00023155"/>
    </source>
</evidence>
<dbReference type="GO" id="GO:0005634">
    <property type="term" value="C:nucleus"/>
    <property type="evidence" value="ECO:0007669"/>
    <property type="project" value="UniProtKB-SubCell"/>
</dbReference>
<evidence type="ECO:0000256" key="8">
    <source>
        <dbReference type="SAM" id="MobiDB-lite"/>
    </source>
</evidence>
<keyword evidence="3 6" id="KW-0238">DNA-binding</keyword>
<feature type="region of interest" description="Disordered" evidence="8">
    <location>
        <begin position="509"/>
        <end position="541"/>
    </location>
</feature>